<evidence type="ECO:0000256" key="1">
    <source>
        <dbReference type="SAM" id="SignalP"/>
    </source>
</evidence>
<feature type="chain" id="PRO_5011628369" evidence="1">
    <location>
        <begin position="25"/>
        <end position="113"/>
    </location>
</feature>
<accession>A0A1H7G9C0</accession>
<dbReference type="EMBL" id="FOBF01000001">
    <property type="protein sequence ID" value="SEK34896.1"/>
    <property type="molecule type" value="Genomic_DNA"/>
</dbReference>
<keyword evidence="3" id="KW-1185">Reference proteome</keyword>
<evidence type="ECO:0000313" key="2">
    <source>
        <dbReference type="EMBL" id="SEK34896.1"/>
    </source>
</evidence>
<dbReference type="Proteomes" id="UP000198953">
    <property type="component" value="Unassembled WGS sequence"/>
</dbReference>
<keyword evidence="1" id="KW-0732">Signal</keyword>
<organism evidence="2 3">
    <name type="scientific">Nonomuraea pusilla</name>
    <dbReference type="NCBI Taxonomy" id="46177"/>
    <lineage>
        <taxon>Bacteria</taxon>
        <taxon>Bacillati</taxon>
        <taxon>Actinomycetota</taxon>
        <taxon>Actinomycetes</taxon>
        <taxon>Streptosporangiales</taxon>
        <taxon>Streptosporangiaceae</taxon>
        <taxon>Nonomuraea</taxon>
    </lineage>
</organism>
<gene>
    <name evidence="2" type="ORF">SAMN05660976_00329</name>
</gene>
<name>A0A1H7G9C0_9ACTN</name>
<sequence>MASSVAARLSLAALFCAAAPAAHASGPDLRDCYDGRCSLTLSGPVSFPVSPRFGVTGLRISFTSQQVRVVGTGTNVVSQANLSRGSVGSVNGISVEVRSLSAFRAVLRLTPDL</sequence>
<reference evidence="2 3" key="1">
    <citation type="submission" date="2016-10" db="EMBL/GenBank/DDBJ databases">
        <authorList>
            <person name="de Groot N.N."/>
        </authorList>
    </citation>
    <scope>NUCLEOTIDE SEQUENCE [LARGE SCALE GENOMIC DNA]</scope>
    <source>
        <strain evidence="2 3">DSM 43357</strain>
    </source>
</reference>
<dbReference type="RefSeq" id="WP_091097738.1">
    <property type="nucleotide sequence ID" value="NZ_FOBF01000001.1"/>
</dbReference>
<feature type="signal peptide" evidence="1">
    <location>
        <begin position="1"/>
        <end position="24"/>
    </location>
</feature>
<protein>
    <submittedName>
        <fullName evidence="2">Uncharacterized protein</fullName>
    </submittedName>
</protein>
<dbReference type="AlphaFoldDB" id="A0A1H7G9C0"/>
<dbReference type="STRING" id="46177.SAMN05660976_00329"/>
<evidence type="ECO:0000313" key="3">
    <source>
        <dbReference type="Proteomes" id="UP000198953"/>
    </source>
</evidence>
<dbReference type="OrthoDB" id="3541843at2"/>
<proteinExistence type="predicted"/>